<sequence length="40" mass="4710">MLYSRVLKQMQENYVVKAAKYGAFFTQFPRGLLDAKPKDR</sequence>
<protein>
    <submittedName>
        <fullName evidence="1">PpiC-type peptidyl-prolyl cis-trans isomerase domain protein</fullName>
    </submittedName>
</protein>
<proteinExistence type="predicted"/>
<evidence type="ECO:0000313" key="2">
    <source>
        <dbReference type="Proteomes" id="UP000216188"/>
    </source>
</evidence>
<evidence type="ECO:0000313" key="1">
    <source>
        <dbReference type="EMBL" id="OYR28242.1"/>
    </source>
</evidence>
<organism evidence="1 2">
    <name type="scientific">Brucella pseudogrignonensis</name>
    <dbReference type="NCBI Taxonomy" id="419475"/>
    <lineage>
        <taxon>Bacteria</taxon>
        <taxon>Pseudomonadati</taxon>
        <taxon>Pseudomonadota</taxon>
        <taxon>Alphaproteobacteria</taxon>
        <taxon>Hyphomicrobiales</taxon>
        <taxon>Brucellaceae</taxon>
        <taxon>Brucella/Ochrobactrum group</taxon>
        <taxon>Brucella</taxon>
    </lineage>
</organism>
<keyword evidence="2" id="KW-1185">Reference proteome</keyword>
<gene>
    <name evidence="1" type="ORF">CEV34_1252</name>
</gene>
<name>A0A256GMA1_9HYPH</name>
<comment type="caution">
    <text evidence="1">The sequence shown here is derived from an EMBL/GenBank/DDBJ whole genome shotgun (WGS) entry which is preliminary data.</text>
</comment>
<dbReference type="Proteomes" id="UP000216188">
    <property type="component" value="Unassembled WGS sequence"/>
</dbReference>
<dbReference type="GO" id="GO:0016853">
    <property type="term" value="F:isomerase activity"/>
    <property type="evidence" value="ECO:0007669"/>
    <property type="project" value="UniProtKB-KW"/>
</dbReference>
<reference evidence="1 2" key="1">
    <citation type="submission" date="2017-07" db="EMBL/GenBank/DDBJ databases">
        <title>Phylogenetic study on the rhizospheric bacterium Ochrobactrum sp. A44.</title>
        <authorList>
            <person name="Krzyzanowska D.M."/>
            <person name="Ossowicki A."/>
            <person name="Rajewska M."/>
            <person name="Maciag T."/>
            <person name="Kaczynski Z."/>
            <person name="Czerwicka M."/>
            <person name="Jafra S."/>
        </authorList>
    </citation>
    <scope>NUCLEOTIDE SEQUENCE [LARGE SCALE GENOMIC DNA]</scope>
    <source>
        <strain evidence="1 2">CCUG 30717</strain>
    </source>
</reference>
<accession>A0A256GMA1</accession>
<keyword evidence="1" id="KW-0413">Isomerase</keyword>
<dbReference type="EMBL" id="NNRM01000016">
    <property type="protein sequence ID" value="OYR28242.1"/>
    <property type="molecule type" value="Genomic_DNA"/>
</dbReference>
<dbReference type="AlphaFoldDB" id="A0A256GMA1"/>